<keyword evidence="4 6" id="KW-1133">Transmembrane helix</keyword>
<feature type="transmembrane region" description="Helical" evidence="6">
    <location>
        <begin position="6"/>
        <end position="26"/>
    </location>
</feature>
<dbReference type="OrthoDB" id="9780757at2"/>
<keyword evidence="8" id="KW-1185">Reference proteome</keyword>
<evidence type="ECO:0000256" key="1">
    <source>
        <dbReference type="ARBA" id="ARBA00004651"/>
    </source>
</evidence>
<dbReference type="STRING" id="91360.SAMN05660330_03973"/>
<name>A0A1H0VB53_9BACT</name>
<dbReference type="Proteomes" id="UP000199073">
    <property type="component" value="Unassembled WGS sequence"/>
</dbReference>
<dbReference type="EMBL" id="FNJI01000045">
    <property type="protein sequence ID" value="SDP75789.1"/>
    <property type="molecule type" value="Genomic_DNA"/>
</dbReference>
<feature type="transmembrane region" description="Helical" evidence="6">
    <location>
        <begin position="72"/>
        <end position="91"/>
    </location>
</feature>
<accession>A0A1H0VB53</accession>
<feature type="transmembrane region" description="Helical" evidence="6">
    <location>
        <begin position="33"/>
        <end position="52"/>
    </location>
</feature>
<protein>
    <submittedName>
        <fullName evidence="7">Amino acid/amide ABC transporter membrane protein 2, HAAT family</fullName>
    </submittedName>
</protein>
<evidence type="ECO:0000256" key="4">
    <source>
        <dbReference type="ARBA" id="ARBA00022989"/>
    </source>
</evidence>
<dbReference type="CDD" id="cd06581">
    <property type="entry name" value="TM_PBP1_LivM_like"/>
    <property type="match status" value="1"/>
</dbReference>
<dbReference type="PANTHER" id="PTHR30482">
    <property type="entry name" value="HIGH-AFFINITY BRANCHED-CHAIN AMINO ACID TRANSPORT SYSTEM PERMEASE"/>
    <property type="match status" value="1"/>
</dbReference>
<evidence type="ECO:0000313" key="8">
    <source>
        <dbReference type="Proteomes" id="UP000199073"/>
    </source>
</evidence>
<dbReference type="RefSeq" id="WP_092225870.1">
    <property type="nucleotide sequence ID" value="NZ_FNJI01000045.1"/>
</dbReference>
<evidence type="ECO:0000256" key="6">
    <source>
        <dbReference type="SAM" id="Phobius"/>
    </source>
</evidence>
<dbReference type="PANTHER" id="PTHR30482:SF1">
    <property type="entry name" value="BRANCHED-CHAIN AMINO ACID TRANSPORT PERMEASE PROTEIN LIVM-RELATED"/>
    <property type="match status" value="1"/>
</dbReference>
<dbReference type="GO" id="GO:0015658">
    <property type="term" value="F:branched-chain amino acid transmembrane transporter activity"/>
    <property type="evidence" value="ECO:0007669"/>
    <property type="project" value="InterPro"/>
</dbReference>
<keyword evidence="5 6" id="KW-0472">Membrane</keyword>
<feature type="transmembrane region" description="Helical" evidence="6">
    <location>
        <begin position="223"/>
        <end position="240"/>
    </location>
</feature>
<dbReference type="AlphaFoldDB" id="A0A1H0VB53"/>
<dbReference type="InterPro" id="IPR043428">
    <property type="entry name" value="LivM-like"/>
</dbReference>
<gene>
    <name evidence="7" type="ORF">SAMN05660330_03973</name>
</gene>
<proteinExistence type="predicted"/>
<sequence length="308" mass="33988">MNWLQVILTVVTIGSIFSVVTLALNLQYARGGMINFGVVAYFAAGAYIYAIFTHPAPEGLDQYIIGLDWPWWAGFIAAGIASLLFAVLTGWPTLRLRGEYLAVTTFAFAEVLYSFLLNERRIGNGAVGLSNIERPIRDWGTIDEKYIFAIVAVALMFLTAWIFRKLLNSPYGRALDAIRDDEGAAQAIGKSAKRMRLQVFLLSAIPIGFAGALYAMYMTLVSPRLFTAEVSFIVWIALVLGGERTIWGAMAGTFGLILLEEVITSLPFESVSAAQNAAAMNHVVTGLLFIAVLRWQPFEWISKKLEKK</sequence>
<evidence type="ECO:0000256" key="5">
    <source>
        <dbReference type="ARBA" id="ARBA00023136"/>
    </source>
</evidence>
<feature type="transmembrane region" description="Helical" evidence="6">
    <location>
        <begin position="146"/>
        <end position="163"/>
    </location>
</feature>
<dbReference type="Pfam" id="PF02653">
    <property type="entry name" value="BPD_transp_2"/>
    <property type="match status" value="1"/>
</dbReference>
<evidence type="ECO:0000256" key="2">
    <source>
        <dbReference type="ARBA" id="ARBA00022475"/>
    </source>
</evidence>
<dbReference type="InterPro" id="IPR001851">
    <property type="entry name" value="ABC_transp_permease"/>
</dbReference>
<comment type="subcellular location">
    <subcellularLocation>
        <location evidence="1">Cell membrane</location>
        <topology evidence="1">Multi-pass membrane protein</topology>
    </subcellularLocation>
</comment>
<reference evidence="7 8" key="1">
    <citation type="submission" date="2016-10" db="EMBL/GenBank/DDBJ databases">
        <authorList>
            <person name="de Groot N.N."/>
        </authorList>
    </citation>
    <scope>NUCLEOTIDE SEQUENCE [LARGE SCALE GENOMIC DNA]</scope>
    <source>
        <strain evidence="7 8">DSM 12130</strain>
    </source>
</reference>
<feature type="transmembrane region" description="Helical" evidence="6">
    <location>
        <begin position="98"/>
        <end position="116"/>
    </location>
</feature>
<organism evidence="7 8">
    <name type="scientific">Desulforhopalus singaporensis</name>
    <dbReference type="NCBI Taxonomy" id="91360"/>
    <lineage>
        <taxon>Bacteria</taxon>
        <taxon>Pseudomonadati</taxon>
        <taxon>Thermodesulfobacteriota</taxon>
        <taxon>Desulfobulbia</taxon>
        <taxon>Desulfobulbales</taxon>
        <taxon>Desulfocapsaceae</taxon>
        <taxon>Desulforhopalus</taxon>
    </lineage>
</organism>
<keyword evidence="2" id="KW-1003">Cell membrane</keyword>
<evidence type="ECO:0000313" key="7">
    <source>
        <dbReference type="EMBL" id="SDP75789.1"/>
    </source>
</evidence>
<feature type="transmembrane region" description="Helical" evidence="6">
    <location>
        <begin position="199"/>
        <end position="217"/>
    </location>
</feature>
<dbReference type="GO" id="GO:0005886">
    <property type="term" value="C:plasma membrane"/>
    <property type="evidence" value="ECO:0007669"/>
    <property type="project" value="UniProtKB-SubCell"/>
</dbReference>
<evidence type="ECO:0000256" key="3">
    <source>
        <dbReference type="ARBA" id="ARBA00022692"/>
    </source>
</evidence>
<keyword evidence="3 6" id="KW-0812">Transmembrane</keyword>